<evidence type="ECO:0000256" key="3">
    <source>
        <dbReference type="ARBA" id="ARBA00022833"/>
    </source>
</evidence>
<sequence>MAAMQRQQNDFAAFDSLGKSRKPTRWGDETPSTTVDGFATAITAPMTSEQLEAYVEVFRIEEITQALRYNAVAPTKRTRSASPPPQYDAFGRRTNTRRQRHLARLETERHRLVEHALNTIPDYRAPQGYRRPTILRDKLYVPATDYPGVNFIGQILGPRGQSLKSMNQESGANIFLRGKGSVKEGRGSRVTHSVSANESQEPLHCLVTAATQHKIDRAKKLINEAIETAASTSEHENDRKRNQLRDLAMINGTFRDDEGTNLKSQSLRLNTDPGQDNREKQQPRNTGDLTTSYANFDHEFNQLMADIQDVNTVSTTHMPQQTETIPPWRIDRKRQLARQMRNFN</sequence>
<proteinExistence type="inferred from homology"/>
<dbReference type="OrthoDB" id="6777263at2759"/>
<keyword evidence="3 6" id="KW-0862">Zinc</keyword>
<evidence type="ECO:0000256" key="5">
    <source>
        <dbReference type="PROSITE-ProRule" id="PRU00117"/>
    </source>
</evidence>
<dbReference type="GO" id="GO:0048024">
    <property type="term" value="P:regulation of mRNA splicing, via spliceosome"/>
    <property type="evidence" value="ECO:0007669"/>
    <property type="project" value="TreeGrafter"/>
</dbReference>
<evidence type="ECO:0000256" key="2">
    <source>
        <dbReference type="ARBA" id="ARBA00022771"/>
    </source>
</evidence>
<evidence type="ECO:0000256" key="4">
    <source>
        <dbReference type="ARBA" id="ARBA00022884"/>
    </source>
</evidence>
<feature type="region of interest" description="Disordered" evidence="7">
    <location>
        <begin position="1"/>
        <end position="33"/>
    </location>
</feature>
<dbReference type="PANTHER" id="PTHR11208">
    <property type="entry name" value="RNA-BINDING PROTEIN RELATED"/>
    <property type="match status" value="1"/>
</dbReference>
<dbReference type="OMA" id="QKMNEHQ"/>
<dbReference type="AlphaFoldDB" id="A0A084QGF3"/>
<dbReference type="Gene3D" id="3.30.1370.10">
    <property type="entry name" value="K Homology domain, type 1"/>
    <property type="match status" value="1"/>
</dbReference>
<dbReference type="InterPro" id="IPR032570">
    <property type="entry name" value="SF1-HH"/>
</dbReference>
<feature type="compositionally biased region" description="Polar residues" evidence="7">
    <location>
        <begin position="261"/>
        <end position="274"/>
    </location>
</feature>
<evidence type="ECO:0000256" key="1">
    <source>
        <dbReference type="ARBA" id="ARBA00022723"/>
    </source>
</evidence>
<dbReference type="GO" id="GO:0000398">
    <property type="term" value="P:mRNA splicing, via spliceosome"/>
    <property type="evidence" value="ECO:0007669"/>
    <property type="project" value="UniProtKB-UniRule"/>
</dbReference>
<dbReference type="GO" id="GO:0045131">
    <property type="term" value="F:pre-mRNA branch point binding"/>
    <property type="evidence" value="ECO:0007669"/>
    <property type="project" value="UniProtKB-UniRule"/>
</dbReference>
<comment type="similarity">
    <text evidence="6">Belongs to the BBP/SF1 family.</text>
</comment>
<dbReference type="SMART" id="SM00322">
    <property type="entry name" value="KH"/>
    <property type="match status" value="1"/>
</dbReference>
<evidence type="ECO:0000256" key="7">
    <source>
        <dbReference type="SAM" id="MobiDB-lite"/>
    </source>
</evidence>
<dbReference type="GO" id="GO:0008270">
    <property type="term" value="F:zinc ion binding"/>
    <property type="evidence" value="ECO:0007669"/>
    <property type="project" value="UniProtKB-UniRule"/>
</dbReference>
<dbReference type="SUPFAM" id="SSF54791">
    <property type="entry name" value="Eukaryotic type KH-domain (KH-domain type I)"/>
    <property type="match status" value="1"/>
</dbReference>
<keyword evidence="1 6" id="KW-0479">Metal-binding</keyword>
<dbReference type="Gene3D" id="6.10.140.1790">
    <property type="match status" value="1"/>
</dbReference>
<gene>
    <name evidence="9" type="ORF">S40285_06403</name>
</gene>
<dbReference type="HOGENOM" id="CLU_850466_0_0_1"/>
<dbReference type="InterPro" id="IPR055256">
    <property type="entry name" value="KH_1_KHDC4/BBP-like"/>
</dbReference>
<dbReference type="InterPro" id="IPR036612">
    <property type="entry name" value="KH_dom_type_1_sf"/>
</dbReference>
<keyword evidence="10" id="KW-1185">Reference proteome</keyword>
<feature type="domain" description="K Homology" evidence="8">
    <location>
        <begin position="133"/>
        <end position="227"/>
    </location>
</feature>
<feature type="region of interest" description="Disordered" evidence="7">
    <location>
        <begin position="254"/>
        <end position="289"/>
    </location>
</feature>
<dbReference type="GO" id="GO:0005681">
    <property type="term" value="C:spliceosomal complex"/>
    <property type="evidence" value="ECO:0007669"/>
    <property type="project" value="UniProtKB-KW"/>
</dbReference>
<dbReference type="STRING" id="1283841.A0A084QGF3"/>
<protein>
    <recommendedName>
        <fullName evidence="6">Branchpoint-bridging protein</fullName>
    </recommendedName>
</protein>
<keyword evidence="6" id="KW-0747">Spliceosome</keyword>
<feature type="compositionally biased region" description="Polar residues" evidence="7">
    <location>
        <begin position="1"/>
        <end position="10"/>
    </location>
</feature>
<dbReference type="InterPro" id="IPR047086">
    <property type="entry name" value="SF1-HH_sf"/>
</dbReference>
<dbReference type="InterPro" id="IPR045071">
    <property type="entry name" value="BBP-like"/>
</dbReference>
<keyword evidence="2 6" id="KW-0863">Zinc-finger</keyword>
<comment type="function">
    <text evidence="6">Necessary for the splicing of pre-mRNA. Has a role in the recognition of the branch site (5'-UACUAAC-3'), the pyrimidine tract and the 3'-splice site at the 3'-end of introns.</text>
</comment>
<evidence type="ECO:0000256" key="6">
    <source>
        <dbReference type="RuleBase" id="RU367126"/>
    </source>
</evidence>
<dbReference type="InParanoid" id="A0A084QGF3"/>
<dbReference type="GO" id="GO:0003729">
    <property type="term" value="F:mRNA binding"/>
    <property type="evidence" value="ECO:0007669"/>
    <property type="project" value="TreeGrafter"/>
</dbReference>
<keyword evidence="6" id="KW-0539">Nucleus</keyword>
<dbReference type="EMBL" id="KL660761">
    <property type="protein sequence ID" value="KFA63038.1"/>
    <property type="molecule type" value="Genomic_DNA"/>
</dbReference>
<keyword evidence="6" id="KW-0508">mRNA splicing</keyword>
<organism evidence="9 10">
    <name type="scientific">Stachybotrys chlorohalonatus (strain IBT 40285)</name>
    <dbReference type="NCBI Taxonomy" id="1283841"/>
    <lineage>
        <taxon>Eukaryota</taxon>
        <taxon>Fungi</taxon>
        <taxon>Dikarya</taxon>
        <taxon>Ascomycota</taxon>
        <taxon>Pezizomycotina</taxon>
        <taxon>Sordariomycetes</taxon>
        <taxon>Hypocreomycetidae</taxon>
        <taxon>Hypocreales</taxon>
        <taxon>Stachybotryaceae</taxon>
        <taxon>Stachybotrys</taxon>
    </lineage>
</organism>
<evidence type="ECO:0000313" key="10">
    <source>
        <dbReference type="Proteomes" id="UP000028524"/>
    </source>
</evidence>
<dbReference type="Pfam" id="PF22675">
    <property type="entry name" value="KH-I_KHDC4-BBP"/>
    <property type="match status" value="1"/>
</dbReference>
<keyword evidence="4 5" id="KW-0694">RNA-binding</keyword>
<evidence type="ECO:0000313" key="9">
    <source>
        <dbReference type="EMBL" id="KFA63038.1"/>
    </source>
</evidence>
<keyword evidence="6" id="KW-0507">mRNA processing</keyword>
<evidence type="ECO:0000259" key="8">
    <source>
        <dbReference type="SMART" id="SM00322"/>
    </source>
</evidence>
<dbReference type="PANTHER" id="PTHR11208:SF45">
    <property type="entry name" value="SPLICING FACTOR 1"/>
    <property type="match status" value="1"/>
</dbReference>
<dbReference type="Pfam" id="PF16275">
    <property type="entry name" value="SF1-HH"/>
    <property type="match status" value="1"/>
</dbReference>
<dbReference type="Proteomes" id="UP000028524">
    <property type="component" value="Unassembled WGS sequence"/>
</dbReference>
<reference evidence="9 10" key="1">
    <citation type="journal article" date="2014" name="BMC Genomics">
        <title>Comparative genome sequencing reveals chemotype-specific gene clusters in the toxigenic black mold Stachybotrys.</title>
        <authorList>
            <person name="Semeiks J."/>
            <person name="Borek D."/>
            <person name="Otwinowski Z."/>
            <person name="Grishin N.V."/>
        </authorList>
    </citation>
    <scope>NUCLEOTIDE SEQUENCE [LARGE SCALE GENOMIC DNA]</scope>
    <source>
        <strain evidence="9 10">IBT 40285</strain>
    </source>
</reference>
<dbReference type="InterPro" id="IPR004087">
    <property type="entry name" value="KH_dom"/>
</dbReference>
<accession>A0A084QGF3</accession>
<comment type="subcellular location">
    <subcellularLocation>
        <location evidence="6">Nucleus</location>
    </subcellularLocation>
</comment>
<name>A0A084QGF3_STAC4</name>
<dbReference type="PROSITE" id="PS50084">
    <property type="entry name" value="KH_TYPE_1"/>
    <property type="match status" value="1"/>
</dbReference>